<organism evidence="3 4">
    <name type="scientific">Cyanidium caldarium</name>
    <name type="common">Red alga</name>
    <dbReference type="NCBI Taxonomy" id="2771"/>
    <lineage>
        <taxon>Eukaryota</taxon>
        <taxon>Rhodophyta</taxon>
        <taxon>Bangiophyceae</taxon>
        <taxon>Cyanidiales</taxon>
        <taxon>Cyanidiaceae</taxon>
        <taxon>Cyanidium</taxon>
    </lineage>
</organism>
<sequence length="530" mass="57580">MLADLSIGLSVFISQKEREMQGRLPALIASLERCRPCLSREQLQRLQHFARLAHGAYCTSERELFRRTPLYEGTVVRSRWSSAQERPAYYIAVDDTYRCIVLAVRGTDTMADVFTDLSLHPMPFLGGFAHAGITRSALRLYDEVADTLCVLQRQYPQHTLVLTGHSLGGGVASLLTMKMRWERPAANGTADAHSRPLPLRPVAYGFGTPACVSPELAARTSHAVHGLGDALITVVLGDDLVPRACAASIDRVVRELAAFDWPRHLAKDMVSLVTETRLAKWSQSYLKFSVNEQHVHRVMRELSARLGKSGSSMAAAAAATAQARGDGGDGGTAGRMAALASTASAWIGWYNKLSKKSELPRRAPELPQFLPPAGRMLHFRRVPLHLTAARDIEEQHRRAAIVEAAATTTAVAARSPAGDEKENGRGGGDGGHQRHASIAGGTFWPGAAADLSYWDGFGGGGGDDDDDNDNDGANTADDIAPASEDADTRVLVQASEPSAFRNMVLTRQCIRDHLMHSIRRALAQHQRECR</sequence>
<feature type="region of interest" description="Disordered" evidence="1">
    <location>
        <begin position="455"/>
        <end position="486"/>
    </location>
</feature>
<name>A0AAV9J2C3_CYACA</name>
<keyword evidence="4" id="KW-1185">Reference proteome</keyword>
<dbReference type="Gene3D" id="3.40.50.1820">
    <property type="entry name" value="alpha/beta hydrolase"/>
    <property type="match status" value="1"/>
</dbReference>
<evidence type="ECO:0000313" key="4">
    <source>
        <dbReference type="Proteomes" id="UP001301350"/>
    </source>
</evidence>
<protein>
    <recommendedName>
        <fullName evidence="2">Fungal lipase-type domain-containing protein</fullName>
    </recommendedName>
</protein>
<accession>A0AAV9J2C3</accession>
<dbReference type="Proteomes" id="UP001301350">
    <property type="component" value="Unassembled WGS sequence"/>
</dbReference>
<evidence type="ECO:0000256" key="1">
    <source>
        <dbReference type="SAM" id="MobiDB-lite"/>
    </source>
</evidence>
<reference evidence="3 4" key="1">
    <citation type="submission" date="2022-07" db="EMBL/GenBank/DDBJ databases">
        <title>Genome-wide signatures of adaptation to extreme environments.</title>
        <authorList>
            <person name="Cho C.H."/>
            <person name="Yoon H.S."/>
        </authorList>
    </citation>
    <scope>NUCLEOTIDE SEQUENCE [LARGE SCALE GENOMIC DNA]</scope>
    <source>
        <strain evidence="3 4">DBV 063 E5</strain>
    </source>
</reference>
<evidence type="ECO:0000259" key="2">
    <source>
        <dbReference type="Pfam" id="PF01764"/>
    </source>
</evidence>
<dbReference type="CDD" id="cd00519">
    <property type="entry name" value="Lipase_3"/>
    <property type="match status" value="1"/>
</dbReference>
<evidence type="ECO:0000313" key="3">
    <source>
        <dbReference type="EMBL" id="KAK4538561.1"/>
    </source>
</evidence>
<dbReference type="InterPro" id="IPR029058">
    <property type="entry name" value="AB_hydrolase_fold"/>
</dbReference>
<dbReference type="SUPFAM" id="SSF53474">
    <property type="entry name" value="alpha/beta-Hydrolases"/>
    <property type="match status" value="1"/>
</dbReference>
<comment type="caution">
    <text evidence="3">The sequence shown here is derived from an EMBL/GenBank/DDBJ whole genome shotgun (WGS) entry which is preliminary data.</text>
</comment>
<feature type="domain" description="Fungal lipase-type" evidence="2">
    <location>
        <begin position="101"/>
        <end position="245"/>
    </location>
</feature>
<proteinExistence type="predicted"/>
<feature type="region of interest" description="Disordered" evidence="1">
    <location>
        <begin position="408"/>
        <end position="440"/>
    </location>
</feature>
<dbReference type="AlphaFoldDB" id="A0AAV9J2C3"/>
<dbReference type="PANTHER" id="PTHR46023">
    <property type="entry name" value="LIPASE CLASS 3 PROTEIN-LIKE"/>
    <property type="match status" value="1"/>
</dbReference>
<dbReference type="PANTHER" id="PTHR46023:SF6">
    <property type="entry name" value="LIPASE CLASS 3 FAMILY PROTEIN"/>
    <property type="match status" value="1"/>
</dbReference>
<gene>
    <name evidence="3" type="ORF">CDCA_CDCA18G4586</name>
</gene>
<dbReference type="EMBL" id="JANCYW010000018">
    <property type="protein sequence ID" value="KAK4538561.1"/>
    <property type="molecule type" value="Genomic_DNA"/>
</dbReference>
<dbReference type="Pfam" id="PF01764">
    <property type="entry name" value="Lipase_3"/>
    <property type="match status" value="1"/>
</dbReference>
<dbReference type="InterPro" id="IPR002921">
    <property type="entry name" value="Fungal_lipase-type"/>
</dbReference>
<dbReference type="GO" id="GO:0006629">
    <property type="term" value="P:lipid metabolic process"/>
    <property type="evidence" value="ECO:0007669"/>
    <property type="project" value="InterPro"/>
</dbReference>